<reference evidence="1 2" key="1">
    <citation type="submission" date="2021-12" db="EMBL/GenBank/DDBJ databases">
        <title>Genome sequence of Kibdelosporangium philippinense ATCC 49844.</title>
        <authorList>
            <person name="Fedorov E.A."/>
            <person name="Omeragic M."/>
            <person name="Shalygina K.F."/>
            <person name="Maclea K.S."/>
        </authorList>
    </citation>
    <scope>NUCLEOTIDE SEQUENCE [LARGE SCALE GENOMIC DNA]</scope>
    <source>
        <strain evidence="1 2">ATCC 49844</strain>
    </source>
</reference>
<sequence>MDDVRTKYDELLSELRRGPGCTTQRLGEERYADIVRALRFRLSRIGKSTGLDECQEELQSMAAGLDDRKTREAFLVGFRFDPRYIADTVHERRAAYLRDIESSSDPEIKKLRADIRILERRENRAIQVVARWLAEGGKHIAYAKPGLVNDEHLPELHRFRNSSVFFYSETGSVIEANHVTWVRALVHNANPQIGIHYQNFADDRRGVVTIRPRYGCKLIALKEAASGAVEAVLELFTRLSPEDGEYCYAWDARLQSTARARGFARWQVVAPFATRADFHLIFHEKCTPKRAWWFNTSNDASAQIEPDQSEGRHLQLLHGGTYVYKVFVAEEFMPPAHLGIGYAWE</sequence>
<evidence type="ECO:0000313" key="2">
    <source>
        <dbReference type="Proteomes" id="UP001521150"/>
    </source>
</evidence>
<dbReference type="Proteomes" id="UP001521150">
    <property type="component" value="Unassembled WGS sequence"/>
</dbReference>
<evidence type="ECO:0000313" key="1">
    <source>
        <dbReference type="EMBL" id="MCE7006593.1"/>
    </source>
</evidence>
<accession>A0ABS8ZFI2</accession>
<keyword evidence="2" id="KW-1185">Reference proteome</keyword>
<dbReference type="RefSeq" id="WP_233728050.1">
    <property type="nucleotide sequence ID" value="NZ_JAJVCN010000002.1"/>
</dbReference>
<name>A0ABS8ZFI2_9PSEU</name>
<protein>
    <submittedName>
        <fullName evidence="1">Uncharacterized protein</fullName>
    </submittedName>
</protein>
<proteinExistence type="predicted"/>
<comment type="caution">
    <text evidence="1">The sequence shown here is derived from an EMBL/GenBank/DDBJ whole genome shotgun (WGS) entry which is preliminary data.</text>
</comment>
<organism evidence="1 2">
    <name type="scientific">Kibdelosporangium philippinense</name>
    <dbReference type="NCBI Taxonomy" id="211113"/>
    <lineage>
        <taxon>Bacteria</taxon>
        <taxon>Bacillati</taxon>
        <taxon>Actinomycetota</taxon>
        <taxon>Actinomycetes</taxon>
        <taxon>Pseudonocardiales</taxon>
        <taxon>Pseudonocardiaceae</taxon>
        <taxon>Kibdelosporangium</taxon>
    </lineage>
</organism>
<dbReference type="EMBL" id="JAJVCN010000002">
    <property type="protein sequence ID" value="MCE7006593.1"/>
    <property type="molecule type" value="Genomic_DNA"/>
</dbReference>
<gene>
    <name evidence="1" type="ORF">LWC34_27740</name>
</gene>